<dbReference type="EMBL" id="JBHTJW010000002">
    <property type="protein sequence ID" value="MFD0929405.1"/>
    <property type="molecule type" value="Genomic_DNA"/>
</dbReference>
<sequence length="56" mass="6535">MILGKWGRLTQDNIYDIAGKREILLEKLQQIYGINKQEANQQINAFAQSVQEIKHH</sequence>
<dbReference type="SUPFAM" id="SSF69047">
    <property type="entry name" value="Hypothetical protein YjbJ"/>
    <property type="match status" value="1"/>
</dbReference>
<accession>A0ABW3GJY9</accession>
<evidence type="ECO:0008006" key="3">
    <source>
        <dbReference type="Google" id="ProtNLM"/>
    </source>
</evidence>
<keyword evidence="2" id="KW-1185">Reference proteome</keyword>
<dbReference type="RefSeq" id="WP_379074951.1">
    <property type="nucleotide sequence ID" value="NZ_JBHTJW010000002.1"/>
</dbReference>
<dbReference type="Proteomes" id="UP001597106">
    <property type="component" value="Unassembled WGS sequence"/>
</dbReference>
<reference evidence="2" key="1">
    <citation type="journal article" date="2019" name="Int. J. Syst. Evol. Microbiol.">
        <title>The Global Catalogue of Microorganisms (GCM) 10K type strain sequencing project: providing services to taxonomists for standard genome sequencing and annotation.</title>
        <authorList>
            <consortium name="The Broad Institute Genomics Platform"/>
            <consortium name="The Broad Institute Genome Sequencing Center for Infectious Disease"/>
            <person name="Wu L."/>
            <person name="Ma J."/>
        </authorList>
    </citation>
    <scope>NUCLEOTIDE SEQUENCE [LARGE SCALE GENOMIC DNA]</scope>
    <source>
        <strain evidence="2">CCUG 59685</strain>
    </source>
</reference>
<dbReference type="InterPro" id="IPR036629">
    <property type="entry name" value="YjbJ_sf"/>
</dbReference>
<comment type="caution">
    <text evidence="1">The sequence shown here is derived from an EMBL/GenBank/DDBJ whole genome shotgun (WGS) entry which is preliminary data.</text>
</comment>
<gene>
    <name evidence="1" type="ORF">ACFQ1T_06385</name>
</gene>
<evidence type="ECO:0000313" key="2">
    <source>
        <dbReference type="Proteomes" id="UP001597106"/>
    </source>
</evidence>
<evidence type="ECO:0000313" key="1">
    <source>
        <dbReference type="EMBL" id="MFD0929405.1"/>
    </source>
</evidence>
<dbReference type="Gene3D" id="1.10.1470.10">
    <property type="entry name" value="YjbJ"/>
    <property type="match status" value="1"/>
</dbReference>
<organism evidence="1 2">
    <name type="scientific">Methylophilus glucosoxydans</name>
    <dbReference type="NCBI Taxonomy" id="752553"/>
    <lineage>
        <taxon>Bacteria</taxon>
        <taxon>Pseudomonadati</taxon>
        <taxon>Pseudomonadota</taxon>
        <taxon>Betaproteobacteria</taxon>
        <taxon>Nitrosomonadales</taxon>
        <taxon>Methylophilaceae</taxon>
        <taxon>Methylophilus</taxon>
    </lineage>
</organism>
<proteinExistence type="predicted"/>
<protein>
    <recommendedName>
        <fullName evidence="3">General stress protein CsbD</fullName>
    </recommendedName>
</protein>
<name>A0ABW3GJY9_9PROT</name>